<accession>A0ABN1M5X5</accession>
<dbReference type="PANTHER" id="PTHR48111">
    <property type="entry name" value="REGULATOR OF RPOS"/>
    <property type="match status" value="1"/>
</dbReference>
<evidence type="ECO:0000256" key="3">
    <source>
        <dbReference type="ARBA" id="ARBA00023125"/>
    </source>
</evidence>
<dbReference type="CDD" id="cd00383">
    <property type="entry name" value="trans_reg_C"/>
    <property type="match status" value="1"/>
</dbReference>
<evidence type="ECO:0000313" key="11">
    <source>
        <dbReference type="Proteomes" id="UP001400965"/>
    </source>
</evidence>
<keyword evidence="3 7" id="KW-0238">DNA-binding</keyword>
<dbReference type="PANTHER" id="PTHR48111:SF50">
    <property type="entry name" value="KDP OPERON TRANSCRIPTIONAL REGULATORY PROTEIN KDPE"/>
    <property type="match status" value="1"/>
</dbReference>
<dbReference type="EMBL" id="BAAACP010000011">
    <property type="protein sequence ID" value="GAA0864723.1"/>
    <property type="molecule type" value="Genomic_DNA"/>
</dbReference>
<evidence type="ECO:0000313" key="10">
    <source>
        <dbReference type="EMBL" id="GAA0864723.1"/>
    </source>
</evidence>
<dbReference type="Pfam" id="PF00486">
    <property type="entry name" value="Trans_reg_C"/>
    <property type="match status" value="1"/>
</dbReference>
<keyword evidence="6" id="KW-0597">Phosphoprotein</keyword>
<dbReference type="Pfam" id="PF00072">
    <property type="entry name" value="Response_reg"/>
    <property type="match status" value="1"/>
</dbReference>
<dbReference type="InterPro" id="IPR036388">
    <property type="entry name" value="WH-like_DNA-bd_sf"/>
</dbReference>
<evidence type="ECO:0000256" key="7">
    <source>
        <dbReference type="PROSITE-ProRule" id="PRU01091"/>
    </source>
</evidence>
<gene>
    <name evidence="10" type="ORF">GCM10008917_19330</name>
</gene>
<dbReference type="PROSITE" id="PS50110">
    <property type="entry name" value="RESPONSE_REGULATORY"/>
    <property type="match status" value="1"/>
</dbReference>
<dbReference type="SUPFAM" id="SSF52172">
    <property type="entry name" value="CheY-like"/>
    <property type="match status" value="1"/>
</dbReference>
<feature type="modified residue" description="4-aspartylphosphate" evidence="6">
    <location>
        <position position="55"/>
    </location>
</feature>
<organism evidence="10 11">
    <name type="scientific">Paraclostridium tenue</name>
    <dbReference type="NCBI Taxonomy" id="1737"/>
    <lineage>
        <taxon>Bacteria</taxon>
        <taxon>Bacillati</taxon>
        <taxon>Bacillota</taxon>
        <taxon>Clostridia</taxon>
        <taxon>Peptostreptococcales</taxon>
        <taxon>Peptostreptococcaceae</taxon>
        <taxon>Paraclostridium</taxon>
    </lineage>
</organism>
<reference evidence="10 11" key="1">
    <citation type="journal article" date="2019" name="Int. J. Syst. Evol. Microbiol.">
        <title>The Global Catalogue of Microorganisms (GCM) 10K type strain sequencing project: providing services to taxonomists for standard genome sequencing and annotation.</title>
        <authorList>
            <consortium name="The Broad Institute Genomics Platform"/>
            <consortium name="The Broad Institute Genome Sequencing Center for Infectious Disease"/>
            <person name="Wu L."/>
            <person name="Ma J."/>
        </authorList>
    </citation>
    <scope>NUCLEOTIDE SEQUENCE [LARGE SCALE GENOMIC DNA]</scope>
    <source>
        <strain evidence="10 11">JCM 6486</strain>
    </source>
</reference>
<name>A0ABN1M5X5_9FIRM</name>
<dbReference type="InterPro" id="IPR001867">
    <property type="entry name" value="OmpR/PhoB-type_DNA-bd"/>
</dbReference>
<keyword evidence="4" id="KW-0804">Transcription</keyword>
<dbReference type="InterPro" id="IPR001789">
    <property type="entry name" value="Sig_transdc_resp-reg_receiver"/>
</dbReference>
<protein>
    <recommendedName>
        <fullName evidence="1">Stage 0 sporulation protein A homolog</fullName>
    </recommendedName>
</protein>
<feature type="domain" description="Response regulatory" evidence="8">
    <location>
        <begin position="6"/>
        <end position="119"/>
    </location>
</feature>
<feature type="DNA-binding region" description="OmpR/PhoB-type" evidence="7">
    <location>
        <begin position="133"/>
        <end position="233"/>
    </location>
</feature>
<dbReference type="Gene3D" id="1.10.10.10">
    <property type="entry name" value="Winged helix-like DNA-binding domain superfamily/Winged helix DNA-binding domain"/>
    <property type="match status" value="1"/>
</dbReference>
<sequence length="234" mass="26728">MSLKPLILIIEDEKPISKFIKVSLETQGYECIETDNGINAVSIVYSMNPDIIILDLGLPDIDGIEVIKRVREVSCAKIIVVSAREHEREKVYALDSGADDYLTKPFSVPELLARIRVSLRNKNNLSINQKEKDNVFEVRGLKVDFEKYEVTVDKNNIHLTPIEYKIMELLCQNAGKVLTHKFIISKIWGNYLETETQSSLRVFMASIRRKIEKDPAQPEYIKTEIGVGYKLIAE</sequence>
<keyword evidence="11" id="KW-1185">Reference proteome</keyword>
<evidence type="ECO:0000256" key="4">
    <source>
        <dbReference type="ARBA" id="ARBA00023163"/>
    </source>
</evidence>
<comment type="caution">
    <text evidence="10">The sequence shown here is derived from an EMBL/GenBank/DDBJ whole genome shotgun (WGS) entry which is preliminary data.</text>
</comment>
<proteinExistence type="predicted"/>
<feature type="domain" description="OmpR/PhoB-type" evidence="9">
    <location>
        <begin position="133"/>
        <end position="233"/>
    </location>
</feature>
<evidence type="ECO:0000259" key="8">
    <source>
        <dbReference type="PROSITE" id="PS50110"/>
    </source>
</evidence>
<keyword evidence="2" id="KW-0805">Transcription regulation</keyword>
<dbReference type="CDD" id="cd17620">
    <property type="entry name" value="REC_OmpR_KdpE-like"/>
    <property type="match status" value="1"/>
</dbReference>
<evidence type="ECO:0000256" key="1">
    <source>
        <dbReference type="ARBA" id="ARBA00018672"/>
    </source>
</evidence>
<dbReference type="SMART" id="SM00448">
    <property type="entry name" value="REC"/>
    <property type="match status" value="1"/>
</dbReference>
<dbReference type="PROSITE" id="PS51755">
    <property type="entry name" value="OMPR_PHOB"/>
    <property type="match status" value="1"/>
</dbReference>
<evidence type="ECO:0000256" key="6">
    <source>
        <dbReference type="PROSITE-ProRule" id="PRU00169"/>
    </source>
</evidence>
<evidence type="ECO:0000259" key="9">
    <source>
        <dbReference type="PROSITE" id="PS51755"/>
    </source>
</evidence>
<dbReference type="Proteomes" id="UP001400965">
    <property type="component" value="Unassembled WGS sequence"/>
</dbReference>
<comment type="function">
    <text evidence="5">May play the central regulatory role in sporulation. It may be an element of the effector pathway responsible for the activation of sporulation genes in response to nutritional stress. Spo0A may act in concert with spo0H (a sigma factor) to control the expression of some genes that are critical to the sporulation process.</text>
</comment>
<dbReference type="Gene3D" id="6.10.250.690">
    <property type="match status" value="1"/>
</dbReference>
<dbReference type="RefSeq" id="WP_147544785.1">
    <property type="nucleotide sequence ID" value="NZ_BAAACP010000011.1"/>
</dbReference>
<dbReference type="InterPro" id="IPR011006">
    <property type="entry name" value="CheY-like_superfamily"/>
</dbReference>
<dbReference type="SMART" id="SM00862">
    <property type="entry name" value="Trans_reg_C"/>
    <property type="match status" value="1"/>
</dbReference>
<dbReference type="Gene3D" id="3.40.50.2300">
    <property type="match status" value="1"/>
</dbReference>
<evidence type="ECO:0000256" key="2">
    <source>
        <dbReference type="ARBA" id="ARBA00023015"/>
    </source>
</evidence>
<evidence type="ECO:0000256" key="5">
    <source>
        <dbReference type="ARBA" id="ARBA00024867"/>
    </source>
</evidence>
<dbReference type="InterPro" id="IPR039420">
    <property type="entry name" value="WalR-like"/>
</dbReference>